<proteinExistence type="predicted"/>
<evidence type="ECO:0000313" key="3">
    <source>
        <dbReference type="Proteomes" id="UP000679335"/>
    </source>
</evidence>
<protein>
    <submittedName>
        <fullName evidence="2">DUF805 domain-containing protein</fullName>
    </submittedName>
</protein>
<gene>
    <name evidence="2" type="ORF">KKR89_16850</name>
</gene>
<dbReference type="EMBL" id="CP076023">
    <property type="protein sequence ID" value="QWC18013.1"/>
    <property type="molecule type" value="Genomic_DNA"/>
</dbReference>
<keyword evidence="3" id="KW-1185">Reference proteome</keyword>
<keyword evidence="1" id="KW-0472">Membrane</keyword>
<organism evidence="2 3">
    <name type="scientific">Cellulomonas dongxiuzhuiae</name>
    <dbReference type="NCBI Taxonomy" id="2819979"/>
    <lineage>
        <taxon>Bacteria</taxon>
        <taxon>Bacillati</taxon>
        <taxon>Actinomycetota</taxon>
        <taxon>Actinomycetes</taxon>
        <taxon>Micrococcales</taxon>
        <taxon>Cellulomonadaceae</taxon>
        <taxon>Cellulomonas</taxon>
    </lineage>
</organism>
<keyword evidence="1" id="KW-0812">Transmembrane</keyword>
<name>A0ABX8GQ33_9CELL</name>
<sequence>MLIAYVRIIQKAGYSGWWVLVGLVPVLNLVMFLVFAFSTWPVLKENERLRGQGRY</sequence>
<reference evidence="2 3" key="1">
    <citation type="submission" date="2021-05" db="EMBL/GenBank/DDBJ databases">
        <title>Novel species in genus Cellulomonas.</title>
        <authorList>
            <person name="Zhang G."/>
        </authorList>
    </citation>
    <scope>NUCLEOTIDE SEQUENCE [LARGE SCALE GENOMIC DNA]</scope>
    <source>
        <strain evidence="3">zg-ZUI157</strain>
    </source>
</reference>
<dbReference type="Proteomes" id="UP000679335">
    <property type="component" value="Chromosome"/>
</dbReference>
<evidence type="ECO:0000313" key="2">
    <source>
        <dbReference type="EMBL" id="QWC18013.1"/>
    </source>
</evidence>
<feature type="transmembrane region" description="Helical" evidence="1">
    <location>
        <begin position="17"/>
        <end position="43"/>
    </location>
</feature>
<keyword evidence="1" id="KW-1133">Transmembrane helix</keyword>
<evidence type="ECO:0000256" key="1">
    <source>
        <dbReference type="SAM" id="Phobius"/>
    </source>
</evidence>
<accession>A0ABX8GQ33</accession>